<sequence>MAVADAAAGGNVQKEMLVSGPVPGWRDERWQACEAAKEGAPKSSIVRRVGTVAGQCSCKLKLGMANGQGVVEFAERAPPGPIGLAASRGVDQGSGLDPLDERLLPMAVATNNRSGLAHNKTRLAIDAVELSCSIVHIRRQLSMLAGGAGHSLATPTHKRTGPAQTS</sequence>
<keyword evidence="2" id="KW-1185">Reference proteome</keyword>
<evidence type="ECO:0000313" key="1">
    <source>
        <dbReference type="EMBL" id="KAF2878177.1"/>
    </source>
</evidence>
<accession>A0A7C8IF88</accession>
<dbReference type="AlphaFoldDB" id="A0A7C8IF88"/>
<reference evidence="1 2" key="1">
    <citation type="submission" date="2020-01" db="EMBL/GenBank/DDBJ databases">
        <authorList>
            <consortium name="DOE Joint Genome Institute"/>
            <person name="Haridas S."/>
            <person name="Albert R."/>
            <person name="Binder M."/>
            <person name="Bloem J."/>
            <person name="Labutti K."/>
            <person name="Salamov A."/>
            <person name="Andreopoulos B."/>
            <person name="Baker S.E."/>
            <person name="Barry K."/>
            <person name="Bills G."/>
            <person name="Bluhm B.H."/>
            <person name="Cannon C."/>
            <person name="Castanera R."/>
            <person name="Culley D.E."/>
            <person name="Daum C."/>
            <person name="Ezra D."/>
            <person name="Gonzalez J.B."/>
            <person name="Henrissat B."/>
            <person name="Kuo A."/>
            <person name="Liang C."/>
            <person name="Lipzen A."/>
            <person name="Lutzoni F."/>
            <person name="Magnuson J."/>
            <person name="Mondo S."/>
            <person name="Nolan M."/>
            <person name="Ohm R."/>
            <person name="Pangilinan J."/>
            <person name="Park H.-J.H."/>
            <person name="Ramirez L."/>
            <person name="Alfaro M."/>
            <person name="Sun H."/>
            <person name="Tritt A."/>
            <person name="Yoshinaga Y."/>
            <person name="Zwiers L.-H.L."/>
            <person name="Turgeon B.G."/>
            <person name="Goodwin S.B."/>
            <person name="Spatafora J.W."/>
            <person name="Crous P.W."/>
            <person name="Grigoriev I.V."/>
        </authorList>
    </citation>
    <scope>NUCLEOTIDE SEQUENCE [LARGE SCALE GENOMIC DNA]</scope>
    <source>
        <strain evidence="1 2">CBS 611.86</strain>
    </source>
</reference>
<name>A0A7C8IF88_9PLEO</name>
<proteinExistence type="predicted"/>
<organism evidence="1 2">
    <name type="scientific">Massariosphaeria phaeospora</name>
    <dbReference type="NCBI Taxonomy" id="100035"/>
    <lineage>
        <taxon>Eukaryota</taxon>
        <taxon>Fungi</taxon>
        <taxon>Dikarya</taxon>
        <taxon>Ascomycota</taxon>
        <taxon>Pezizomycotina</taxon>
        <taxon>Dothideomycetes</taxon>
        <taxon>Pleosporomycetidae</taxon>
        <taxon>Pleosporales</taxon>
        <taxon>Pleosporales incertae sedis</taxon>
        <taxon>Massariosphaeria</taxon>
    </lineage>
</organism>
<dbReference type="Proteomes" id="UP000481861">
    <property type="component" value="Unassembled WGS sequence"/>
</dbReference>
<gene>
    <name evidence="1" type="ORF">BDV95DRAFT_633894</name>
</gene>
<comment type="caution">
    <text evidence="1">The sequence shown here is derived from an EMBL/GenBank/DDBJ whole genome shotgun (WGS) entry which is preliminary data.</text>
</comment>
<evidence type="ECO:0000313" key="2">
    <source>
        <dbReference type="Proteomes" id="UP000481861"/>
    </source>
</evidence>
<dbReference type="EMBL" id="JAADJZ010000001">
    <property type="protein sequence ID" value="KAF2878177.1"/>
    <property type="molecule type" value="Genomic_DNA"/>
</dbReference>
<protein>
    <submittedName>
        <fullName evidence="1">Uncharacterized protein</fullName>
    </submittedName>
</protein>